<dbReference type="Pfam" id="PF06809">
    <property type="entry name" value="NPDC1"/>
    <property type="match status" value="1"/>
</dbReference>
<feature type="compositionally biased region" description="Polar residues" evidence="1">
    <location>
        <begin position="285"/>
        <end position="298"/>
    </location>
</feature>
<dbReference type="GO" id="GO:0016020">
    <property type="term" value="C:membrane"/>
    <property type="evidence" value="ECO:0007669"/>
    <property type="project" value="InterPro"/>
</dbReference>
<organism evidence="3">
    <name type="scientific">Timema californicum</name>
    <name type="common">California timema</name>
    <name type="synonym">Walking stick</name>
    <dbReference type="NCBI Taxonomy" id="61474"/>
    <lineage>
        <taxon>Eukaryota</taxon>
        <taxon>Metazoa</taxon>
        <taxon>Ecdysozoa</taxon>
        <taxon>Arthropoda</taxon>
        <taxon>Hexapoda</taxon>
        <taxon>Insecta</taxon>
        <taxon>Pterygota</taxon>
        <taxon>Neoptera</taxon>
        <taxon>Polyneoptera</taxon>
        <taxon>Phasmatodea</taxon>
        <taxon>Timematodea</taxon>
        <taxon>Timematoidea</taxon>
        <taxon>Timematidae</taxon>
        <taxon>Timema</taxon>
    </lineage>
</organism>
<name>A0A7R9J4W5_TIMCA</name>
<accession>A0A7R9J4W5</accession>
<sequence length="355" mass="39230">MRYRLFLPVRDIRIIYTNEVWRSERGGILSSPNRDSNPDLPKSNTRDRPATEGEWQAYASYHTATIASVSSLKSNGIVIVADLPEEWVVERLADMLGEVYAEEHPQLTSRGSALQPRPAFTYHFPQQDEASSFAVRPSDPRYYQEVRALPDTLTVPDFEGAKEPEEPQTTTTTTTTTLAPELSEQEQDTESGVSRSLIPATIDDTEDIYFIAIVAGCSAAAVLAVVGIGIAWYKWHRNTKAAADVEYPAYGVTGPNKEASPTGDRRLAHSAQMYHYQHQKQQILAMETSSRATSERNGSLSEADSEEENEEGDYTVYECPGPAPIGEMEVRNPLFLDDPTPATQAPTNPNSAATK</sequence>
<feature type="region of interest" description="Disordered" evidence="1">
    <location>
        <begin position="159"/>
        <end position="196"/>
    </location>
</feature>
<dbReference type="AlphaFoldDB" id="A0A7R9J4W5"/>
<evidence type="ECO:0000313" key="3">
    <source>
        <dbReference type="EMBL" id="CAD7572398.1"/>
    </source>
</evidence>
<gene>
    <name evidence="3" type="ORF">TCMB3V08_LOCUS5050</name>
</gene>
<feature type="transmembrane region" description="Helical" evidence="2">
    <location>
        <begin position="208"/>
        <end position="233"/>
    </location>
</feature>
<keyword evidence="2" id="KW-0472">Membrane</keyword>
<proteinExistence type="predicted"/>
<evidence type="ECO:0000256" key="1">
    <source>
        <dbReference type="SAM" id="MobiDB-lite"/>
    </source>
</evidence>
<keyword evidence="2" id="KW-0812">Transmembrane</keyword>
<feature type="region of interest" description="Disordered" evidence="1">
    <location>
        <begin position="285"/>
        <end position="355"/>
    </location>
</feature>
<dbReference type="PANTHER" id="PTHR23352:SF2">
    <property type="entry name" value="NEURAL PROLIFERATION DIFFERENTIATION AND CONTROL PROTEIN 1"/>
    <property type="match status" value="1"/>
</dbReference>
<feature type="region of interest" description="Disordered" evidence="1">
    <location>
        <begin position="26"/>
        <end position="50"/>
    </location>
</feature>
<protein>
    <submittedName>
        <fullName evidence="3">(California timema) hypothetical protein</fullName>
    </submittedName>
</protein>
<feature type="compositionally biased region" description="Low complexity" evidence="1">
    <location>
        <begin position="339"/>
        <end position="355"/>
    </location>
</feature>
<evidence type="ECO:0000256" key="2">
    <source>
        <dbReference type="SAM" id="Phobius"/>
    </source>
</evidence>
<dbReference type="InterPro" id="IPR009635">
    <property type="entry name" value="NPDC1"/>
</dbReference>
<dbReference type="EMBL" id="OE181009">
    <property type="protein sequence ID" value="CAD7572398.1"/>
    <property type="molecule type" value="Genomic_DNA"/>
</dbReference>
<feature type="compositionally biased region" description="Acidic residues" evidence="1">
    <location>
        <begin position="303"/>
        <end position="313"/>
    </location>
</feature>
<dbReference type="PANTHER" id="PTHR23352">
    <property type="entry name" value="NEURAL PROLIFERATION DIFFERENTIATION AND CONTROL PROTEIN-1 NPDC-1 PROTEIN"/>
    <property type="match status" value="1"/>
</dbReference>
<reference evidence="3" key="1">
    <citation type="submission" date="2020-11" db="EMBL/GenBank/DDBJ databases">
        <authorList>
            <person name="Tran Van P."/>
        </authorList>
    </citation>
    <scope>NUCLEOTIDE SEQUENCE</scope>
</reference>
<keyword evidence="2" id="KW-1133">Transmembrane helix</keyword>